<keyword evidence="1" id="KW-0732">Signal</keyword>
<gene>
    <name evidence="2" type="ORF">R9Z33_00300</name>
</gene>
<dbReference type="Proteomes" id="UP001305521">
    <property type="component" value="Chromosome"/>
</dbReference>
<reference evidence="2 3" key="1">
    <citation type="submission" date="2023-11" db="EMBL/GenBank/DDBJ databases">
        <title>Arctic aerobic anoxygenic photoheterotroph Sediminicoccus rosea KRV36 adapts its photosynthesis to long days of polar summer.</title>
        <authorList>
            <person name="Tomasch J."/>
            <person name="Kopejtka K."/>
            <person name="Bily T."/>
            <person name="Gardiner A.T."/>
            <person name="Gardian Z."/>
            <person name="Shivaramu S."/>
            <person name="Koblizek M."/>
            <person name="Engelhardt F."/>
            <person name="Kaftan D."/>
        </authorList>
    </citation>
    <scope>NUCLEOTIDE SEQUENCE [LARGE SCALE GENOMIC DNA]</scope>
    <source>
        <strain evidence="2 3">R-30</strain>
    </source>
</reference>
<dbReference type="EMBL" id="CP137852">
    <property type="protein sequence ID" value="WPB85329.1"/>
    <property type="molecule type" value="Genomic_DNA"/>
</dbReference>
<keyword evidence="3" id="KW-1185">Reference proteome</keyword>
<dbReference type="RefSeq" id="WP_318649295.1">
    <property type="nucleotide sequence ID" value="NZ_CP137852.1"/>
</dbReference>
<organism evidence="2 3">
    <name type="scientific">Sediminicoccus rosea</name>
    <dbReference type="NCBI Taxonomy" id="1225128"/>
    <lineage>
        <taxon>Bacteria</taxon>
        <taxon>Pseudomonadati</taxon>
        <taxon>Pseudomonadota</taxon>
        <taxon>Alphaproteobacteria</taxon>
        <taxon>Acetobacterales</taxon>
        <taxon>Roseomonadaceae</taxon>
        <taxon>Sediminicoccus</taxon>
    </lineage>
</organism>
<accession>A0ABZ0PI44</accession>
<evidence type="ECO:0000256" key="1">
    <source>
        <dbReference type="SAM" id="SignalP"/>
    </source>
</evidence>
<feature type="signal peptide" evidence="1">
    <location>
        <begin position="1"/>
        <end position="18"/>
    </location>
</feature>
<feature type="chain" id="PRO_5046252192" evidence="1">
    <location>
        <begin position="19"/>
        <end position="125"/>
    </location>
</feature>
<protein>
    <submittedName>
        <fullName evidence="2">Uncharacterized protein</fullName>
    </submittedName>
</protein>
<sequence>MRHLLLLSLVLAPLGAAAQNRPAATPAPDTTGVPSCNEQVRDWRACIAASNKSTPEKNTAYAEVNRFINDVRNATGQNRAGLARACGPASAGYRRMLAEGACARGQTGLYDDLRQSSTPAPALRR</sequence>
<proteinExistence type="predicted"/>
<evidence type="ECO:0000313" key="2">
    <source>
        <dbReference type="EMBL" id="WPB85329.1"/>
    </source>
</evidence>
<name>A0ABZ0PI44_9PROT</name>
<evidence type="ECO:0000313" key="3">
    <source>
        <dbReference type="Proteomes" id="UP001305521"/>
    </source>
</evidence>